<feature type="region of interest" description="Disordered" evidence="2">
    <location>
        <begin position="390"/>
        <end position="417"/>
    </location>
</feature>
<proteinExistence type="inferred from homology"/>
<dbReference type="SUPFAM" id="SSF48264">
    <property type="entry name" value="Cytochrome P450"/>
    <property type="match status" value="1"/>
</dbReference>
<evidence type="ECO:0000256" key="1">
    <source>
        <dbReference type="ARBA" id="ARBA00010617"/>
    </source>
</evidence>
<dbReference type="GO" id="GO:0016705">
    <property type="term" value="F:oxidoreductase activity, acting on paired donors, with incorporation or reduction of molecular oxygen"/>
    <property type="evidence" value="ECO:0007669"/>
    <property type="project" value="InterPro"/>
</dbReference>
<dbReference type="Pfam" id="PF00067">
    <property type="entry name" value="p450"/>
    <property type="match status" value="1"/>
</dbReference>
<accession>A0A401YTD1</accession>
<dbReference type="InterPro" id="IPR002397">
    <property type="entry name" value="Cyt_P450_B"/>
</dbReference>
<feature type="compositionally biased region" description="Low complexity" evidence="2">
    <location>
        <begin position="402"/>
        <end position="417"/>
    </location>
</feature>
<reference evidence="3 4" key="1">
    <citation type="submission" date="2018-12" db="EMBL/GenBank/DDBJ databases">
        <title>Draft genome sequence of Embleya hyalina NBRC 13850T.</title>
        <authorList>
            <person name="Komaki H."/>
            <person name="Hosoyama A."/>
            <person name="Kimura A."/>
            <person name="Ichikawa N."/>
            <person name="Tamura T."/>
        </authorList>
    </citation>
    <scope>NUCLEOTIDE SEQUENCE [LARGE SCALE GENOMIC DNA]</scope>
    <source>
        <strain evidence="3 4">NBRC 13850</strain>
    </source>
</reference>
<dbReference type="Proteomes" id="UP000286931">
    <property type="component" value="Unassembled WGS sequence"/>
</dbReference>
<dbReference type="EMBL" id="BIFH01000025">
    <property type="protein sequence ID" value="GCD97873.1"/>
    <property type="molecule type" value="Genomic_DNA"/>
</dbReference>
<dbReference type="GO" id="GO:0005506">
    <property type="term" value="F:iron ion binding"/>
    <property type="evidence" value="ECO:0007669"/>
    <property type="project" value="InterPro"/>
</dbReference>
<dbReference type="PANTHER" id="PTHR46696:SF1">
    <property type="entry name" value="CYTOCHROME P450 YJIB-RELATED"/>
    <property type="match status" value="1"/>
</dbReference>
<dbReference type="OrthoDB" id="9801155at2"/>
<name>A0A401YTD1_9ACTN</name>
<dbReference type="PANTHER" id="PTHR46696">
    <property type="entry name" value="P450, PUTATIVE (EUROFUNG)-RELATED"/>
    <property type="match status" value="1"/>
</dbReference>
<evidence type="ECO:0000313" key="4">
    <source>
        <dbReference type="Proteomes" id="UP000286931"/>
    </source>
</evidence>
<comment type="caution">
    <text evidence="3">The sequence shown here is derived from an EMBL/GenBank/DDBJ whole genome shotgun (WGS) entry which is preliminary data.</text>
</comment>
<dbReference type="GO" id="GO:0004497">
    <property type="term" value="F:monooxygenase activity"/>
    <property type="evidence" value="ECO:0007669"/>
    <property type="project" value="InterPro"/>
</dbReference>
<comment type="similarity">
    <text evidence="1">Belongs to the cytochrome P450 family.</text>
</comment>
<dbReference type="Gene3D" id="1.10.630.10">
    <property type="entry name" value="Cytochrome P450"/>
    <property type="match status" value="1"/>
</dbReference>
<sequence length="417" mass="44757">MSSSSVDLFCDATRADPYPRYAELRAQGSAIHLTEHDAWALPRYADVLAALTHPRVFSPVDRIAAVPEADRDIPAGTVSASDGPDHARLCRILSRQLARPAIDVLTAGVHKRADRLVRELVARETFDAARDLARPLVVDIVLGLMGFPAATRDSLLGDAAAAFDLFGPADARCAGAGPVTAAMSAFLEDVVTVDAMRPGSWLAATHTAAGAGEITQEEVVPLMFAYTTAGMDTTVHGISTAIHLLATHPGQFANLRNRRVTADQVFHEALRFDAPVQAFGRRVTRDVAIGDTRIPAGNRVWLLHGSAGRDERRWGKSADRFDAYRPDADRHLALGVGSHVCAGNRLATLQARAVLTALARRCSRIRPAGTPERTLGNVLRGWERLPLDVTPDGRRTARRAGTRTTTVGTPTTSNADA</sequence>
<protein>
    <submittedName>
        <fullName evidence="3">Cytochrome P450</fullName>
    </submittedName>
</protein>
<dbReference type="PRINTS" id="PR00359">
    <property type="entry name" value="BP450"/>
</dbReference>
<keyword evidence="4" id="KW-1185">Reference proteome</keyword>
<dbReference type="AlphaFoldDB" id="A0A401YTD1"/>
<evidence type="ECO:0000256" key="2">
    <source>
        <dbReference type="SAM" id="MobiDB-lite"/>
    </source>
</evidence>
<gene>
    <name evidence="3" type="ORF">EHYA_05570</name>
</gene>
<dbReference type="RefSeq" id="WP_126639807.1">
    <property type="nucleotide sequence ID" value="NZ_BIFH01000025.1"/>
</dbReference>
<evidence type="ECO:0000313" key="3">
    <source>
        <dbReference type="EMBL" id="GCD97873.1"/>
    </source>
</evidence>
<organism evidence="3 4">
    <name type="scientific">Embleya hyalina</name>
    <dbReference type="NCBI Taxonomy" id="516124"/>
    <lineage>
        <taxon>Bacteria</taxon>
        <taxon>Bacillati</taxon>
        <taxon>Actinomycetota</taxon>
        <taxon>Actinomycetes</taxon>
        <taxon>Kitasatosporales</taxon>
        <taxon>Streptomycetaceae</taxon>
        <taxon>Embleya</taxon>
    </lineage>
</organism>
<dbReference type="GO" id="GO:0020037">
    <property type="term" value="F:heme binding"/>
    <property type="evidence" value="ECO:0007669"/>
    <property type="project" value="InterPro"/>
</dbReference>
<dbReference type="InterPro" id="IPR036396">
    <property type="entry name" value="Cyt_P450_sf"/>
</dbReference>
<dbReference type="InterPro" id="IPR001128">
    <property type="entry name" value="Cyt_P450"/>
</dbReference>